<dbReference type="AlphaFoldDB" id="A6FX02"/>
<dbReference type="EMBL" id="ABCS01000001">
    <property type="protein sequence ID" value="EDM81826.1"/>
    <property type="molecule type" value="Genomic_DNA"/>
</dbReference>
<sequence>MLATALLGLSACKSAAVEETTEPEQEDWMPDESLEPEATPVATVAPETQAPAMSEEEALEKAKQTYVAAEGLASEGQWTAALSLYEEAYQLVPGKHGFALKVAKAAEETGDCSKAIVYYDHYVKYAVEDKYAESRASAEAEATKLRADGCQ</sequence>
<proteinExistence type="predicted"/>
<dbReference type="SUPFAM" id="SSF48452">
    <property type="entry name" value="TPR-like"/>
    <property type="match status" value="1"/>
</dbReference>
<dbReference type="STRING" id="391625.PPSIR1_05148"/>
<gene>
    <name evidence="2" type="ORF">PPSIR1_05148</name>
</gene>
<name>A6FX02_9BACT</name>
<evidence type="ECO:0008006" key="4">
    <source>
        <dbReference type="Google" id="ProtNLM"/>
    </source>
</evidence>
<dbReference type="InterPro" id="IPR011990">
    <property type="entry name" value="TPR-like_helical_dom_sf"/>
</dbReference>
<protein>
    <recommendedName>
        <fullName evidence="4">Tetratricopeptide repeat protein</fullName>
    </recommendedName>
</protein>
<reference evidence="2 3" key="1">
    <citation type="submission" date="2007-06" db="EMBL/GenBank/DDBJ databases">
        <authorList>
            <person name="Shimkets L."/>
            <person name="Ferriera S."/>
            <person name="Johnson J."/>
            <person name="Kravitz S."/>
            <person name="Beeson K."/>
            <person name="Sutton G."/>
            <person name="Rogers Y.-H."/>
            <person name="Friedman R."/>
            <person name="Frazier M."/>
            <person name="Venter J.C."/>
        </authorList>
    </citation>
    <scope>NUCLEOTIDE SEQUENCE [LARGE SCALE GENOMIC DNA]</scope>
    <source>
        <strain evidence="2 3">SIR-1</strain>
    </source>
</reference>
<dbReference type="Proteomes" id="UP000005801">
    <property type="component" value="Unassembled WGS sequence"/>
</dbReference>
<feature type="region of interest" description="Disordered" evidence="1">
    <location>
        <begin position="14"/>
        <end position="58"/>
    </location>
</feature>
<evidence type="ECO:0000256" key="1">
    <source>
        <dbReference type="SAM" id="MobiDB-lite"/>
    </source>
</evidence>
<feature type="compositionally biased region" description="Acidic residues" evidence="1">
    <location>
        <begin position="19"/>
        <end position="35"/>
    </location>
</feature>
<comment type="caution">
    <text evidence="2">The sequence shown here is derived from an EMBL/GenBank/DDBJ whole genome shotgun (WGS) entry which is preliminary data.</text>
</comment>
<dbReference type="Gene3D" id="1.25.40.10">
    <property type="entry name" value="Tetratricopeptide repeat domain"/>
    <property type="match status" value="1"/>
</dbReference>
<organism evidence="2 3">
    <name type="scientific">Plesiocystis pacifica SIR-1</name>
    <dbReference type="NCBI Taxonomy" id="391625"/>
    <lineage>
        <taxon>Bacteria</taxon>
        <taxon>Pseudomonadati</taxon>
        <taxon>Myxococcota</taxon>
        <taxon>Polyangia</taxon>
        <taxon>Nannocystales</taxon>
        <taxon>Nannocystaceae</taxon>
        <taxon>Plesiocystis</taxon>
    </lineage>
</organism>
<accession>A6FX02</accession>
<evidence type="ECO:0000313" key="2">
    <source>
        <dbReference type="EMBL" id="EDM81826.1"/>
    </source>
</evidence>
<evidence type="ECO:0000313" key="3">
    <source>
        <dbReference type="Proteomes" id="UP000005801"/>
    </source>
</evidence>
<keyword evidence="3" id="KW-1185">Reference proteome</keyword>